<evidence type="ECO:0000313" key="10">
    <source>
        <dbReference type="EMBL" id="KAK1376316.1"/>
    </source>
</evidence>
<dbReference type="FunFam" id="3.80.10.10:FF:000485">
    <property type="entry name" value="Protein NSP-INTERACTING KINASE 2"/>
    <property type="match status" value="1"/>
</dbReference>
<keyword evidence="10" id="KW-0675">Receptor</keyword>
<dbReference type="InterPro" id="IPR001611">
    <property type="entry name" value="Leu-rich_rpt"/>
</dbReference>
<reference evidence="10" key="1">
    <citation type="submission" date="2023-02" db="EMBL/GenBank/DDBJ databases">
        <title>Genome of toxic invasive species Heracleum sosnowskyi carries increased number of genes despite the absence of recent whole-genome duplications.</title>
        <authorList>
            <person name="Schelkunov M."/>
            <person name="Shtratnikova V."/>
            <person name="Makarenko M."/>
            <person name="Klepikova A."/>
            <person name="Omelchenko D."/>
            <person name="Novikova G."/>
            <person name="Obukhova E."/>
            <person name="Bogdanov V."/>
            <person name="Penin A."/>
            <person name="Logacheva M."/>
        </authorList>
    </citation>
    <scope>NUCLEOTIDE SEQUENCE</scope>
    <source>
        <strain evidence="10">Hsosn_3</strain>
        <tissue evidence="10">Leaf</tissue>
    </source>
</reference>
<dbReference type="GO" id="GO:0004672">
    <property type="term" value="F:protein kinase activity"/>
    <property type="evidence" value="ECO:0007669"/>
    <property type="project" value="InterPro"/>
</dbReference>
<dbReference type="SUPFAM" id="SSF56112">
    <property type="entry name" value="Protein kinase-like (PK-like)"/>
    <property type="match status" value="1"/>
</dbReference>
<keyword evidence="10" id="KW-0808">Transferase</keyword>
<keyword evidence="8" id="KW-0732">Signal</keyword>
<feature type="transmembrane region" description="Helical" evidence="7">
    <location>
        <begin position="310"/>
        <end position="333"/>
    </location>
</feature>
<evidence type="ECO:0000256" key="5">
    <source>
        <dbReference type="ARBA" id="ARBA00022989"/>
    </source>
</evidence>
<dbReference type="PROSITE" id="PS50011">
    <property type="entry name" value="PROTEIN_KINASE_DOM"/>
    <property type="match status" value="1"/>
</dbReference>
<keyword evidence="3 7" id="KW-0812">Transmembrane</keyword>
<keyword evidence="10" id="KW-0418">Kinase</keyword>
<dbReference type="Pfam" id="PF00560">
    <property type="entry name" value="LRR_1"/>
    <property type="match status" value="2"/>
</dbReference>
<dbReference type="GO" id="GO:0005524">
    <property type="term" value="F:ATP binding"/>
    <property type="evidence" value="ECO:0007669"/>
    <property type="project" value="InterPro"/>
</dbReference>
<evidence type="ECO:0000256" key="1">
    <source>
        <dbReference type="ARBA" id="ARBA00004370"/>
    </source>
</evidence>
<keyword evidence="4" id="KW-0677">Repeat</keyword>
<dbReference type="Gene3D" id="3.80.10.10">
    <property type="entry name" value="Ribonuclease Inhibitor"/>
    <property type="match status" value="2"/>
</dbReference>
<dbReference type="InterPro" id="IPR013210">
    <property type="entry name" value="LRR_N_plant-typ"/>
</dbReference>
<dbReference type="GO" id="GO:0016020">
    <property type="term" value="C:membrane"/>
    <property type="evidence" value="ECO:0007669"/>
    <property type="project" value="UniProtKB-SubCell"/>
</dbReference>
<dbReference type="SUPFAM" id="SSF52058">
    <property type="entry name" value="L domain-like"/>
    <property type="match status" value="1"/>
</dbReference>
<dbReference type="EMBL" id="JAUIZM010000007">
    <property type="protein sequence ID" value="KAK1376316.1"/>
    <property type="molecule type" value="Genomic_DNA"/>
</dbReference>
<dbReference type="Gene3D" id="1.10.510.10">
    <property type="entry name" value="Transferase(Phosphotransferase) domain 1"/>
    <property type="match status" value="2"/>
</dbReference>
<proteinExistence type="predicted"/>
<dbReference type="Pfam" id="PF13855">
    <property type="entry name" value="LRR_8"/>
    <property type="match status" value="1"/>
</dbReference>
<comment type="subcellular location">
    <subcellularLocation>
        <location evidence="1">Membrane</location>
    </subcellularLocation>
</comment>
<feature type="chain" id="PRO_5042026501" evidence="8">
    <location>
        <begin position="23"/>
        <end position="645"/>
    </location>
</feature>
<keyword evidence="5 7" id="KW-1133">Transmembrane helix</keyword>
<dbReference type="InterPro" id="IPR011009">
    <property type="entry name" value="Kinase-like_dom_sf"/>
</dbReference>
<feature type="domain" description="Protein kinase" evidence="9">
    <location>
        <begin position="410"/>
        <end position="645"/>
    </location>
</feature>
<name>A0AAD8I0N3_9APIA</name>
<evidence type="ECO:0000256" key="2">
    <source>
        <dbReference type="ARBA" id="ARBA00022614"/>
    </source>
</evidence>
<evidence type="ECO:0000256" key="4">
    <source>
        <dbReference type="ARBA" id="ARBA00022737"/>
    </source>
</evidence>
<dbReference type="Gene3D" id="3.30.200.20">
    <property type="entry name" value="Phosphorylase Kinase, domain 1"/>
    <property type="match status" value="1"/>
</dbReference>
<dbReference type="InterPro" id="IPR046959">
    <property type="entry name" value="PRK1-6/SRF4-like"/>
</dbReference>
<evidence type="ECO:0000256" key="3">
    <source>
        <dbReference type="ARBA" id="ARBA00022692"/>
    </source>
</evidence>
<evidence type="ECO:0000256" key="8">
    <source>
        <dbReference type="SAM" id="SignalP"/>
    </source>
</evidence>
<dbReference type="Proteomes" id="UP001237642">
    <property type="component" value="Unassembled WGS sequence"/>
</dbReference>
<dbReference type="Pfam" id="PF07714">
    <property type="entry name" value="PK_Tyr_Ser-Thr"/>
    <property type="match status" value="1"/>
</dbReference>
<reference evidence="10" key="2">
    <citation type="submission" date="2023-05" db="EMBL/GenBank/DDBJ databases">
        <authorList>
            <person name="Schelkunov M.I."/>
        </authorList>
    </citation>
    <scope>NUCLEOTIDE SEQUENCE</scope>
    <source>
        <strain evidence="10">Hsosn_3</strain>
        <tissue evidence="10">Leaf</tissue>
    </source>
</reference>
<dbReference type="FunFam" id="3.80.10.10:FF:000379">
    <property type="entry name" value="Protein NSP-INTERACTING KINASE 2"/>
    <property type="match status" value="1"/>
</dbReference>
<dbReference type="PANTHER" id="PTHR48007">
    <property type="entry name" value="LEUCINE-RICH REPEAT RECEPTOR-LIKE PROTEIN KINASE PXC1"/>
    <property type="match status" value="1"/>
</dbReference>
<sequence length="645" mass="70986">MASIFLHTILFIIFYTSTPCLSFSHSTELSVLMAIKSSLDPTDKILFSWSVNATDPCNGSFEGIACNPNGQVVNISLQGKGLNGQIPPEIGLLKSLSGLFLHFNELNGFVPKEIANLSELSDLYLNVNNLSGEIPAELGNMSNLQVLQLCYNKFTGSIPIQLRYLRKLTVLALQYNQLTGAIPASLGDLMLLRRLDLSFNSLFGSIPAKVVDMPVLEVLDIRNNTLSGRVPLALKRLNEGFQYANNLGLCGVEFSSLNVCKHSDSLNPKKPEPFGAAAKGLASKDLPESADFKPDCSQNHCSNYSKHSRAAALCGVILFVSFVVAGLFTFTWYRRRKQKIGSAFEASDSRLSTDQIKEVYRRSASPLISLEYSNGWDPLAKGPSGSGFSQEMFDSFMVNVDEIESATQYFSEVNLLGKSNFSTIYKGFMRDGSIAAIKCIAKTSCKSDEAEFLKGLKILTLLKHEYLLGLRGICCSKGRGECFLVYDFAPNGNLSQYLDVKDNKRKVLEWSTRISIIKGIAKGLGYLHVSKGNKPAIIHQNLSAEKVLIDQQYNPLLSDSGIQKLLADDIFFSTILSGKRIISQSIRQGSDLGRLEDFMDVNLEGKYVESEVINLGNLALLCIQKSPNQRPDIETVLQNLTCVDS</sequence>
<dbReference type="InterPro" id="IPR032675">
    <property type="entry name" value="LRR_dom_sf"/>
</dbReference>
<feature type="signal peptide" evidence="8">
    <location>
        <begin position="1"/>
        <end position="22"/>
    </location>
</feature>
<dbReference type="FunFam" id="3.30.200.20:FF:000371">
    <property type="entry name" value="Protein NSP-INTERACTING KINASE 2"/>
    <property type="match status" value="1"/>
</dbReference>
<evidence type="ECO:0000313" key="11">
    <source>
        <dbReference type="Proteomes" id="UP001237642"/>
    </source>
</evidence>
<accession>A0AAD8I0N3</accession>
<evidence type="ECO:0000256" key="7">
    <source>
        <dbReference type="SAM" id="Phobius"/>
    </source>
</evidence>
<organism evidence="10 11">
    <name type="scientific">Heracleum sosnowskyi</name>
    <dbReference type="NCBI Taxonomy" id="360622"/>
    <lineage>
        <taxon>Eukaryota</taxon>
        <taxon>Viridiplantae</taxon>
        <taxon>Streptophyta</taxon>
        <taxon>Embryophyta</taxon>
        <taxon>Tracheophyta</taxon>
        <taxon>Spermatophyta</taxon>
        <taxon>Magnoliopsida</taxon>
        <taxon>eudicotyledons</taxon>
        <taxon>Gunneridae</taxon>
        <taxon>Pentapetalae</taxon>
        <taxon>asterids</taxon>
        <taxon>campanulids</taxon>
        <taxon>Apiales</taxon>
        <taxon>Apiaceae</taxon>
        <taxon>Apioideae</taxon>
        <taxon>apioid superclade</taxon>
        <taxon>Tordylieae</taxon>
        <taxon>Tordyliinae</taxon>
        <taxon>Heracleum</taxon>
    </lineage>
</organism>
<evidence type="ECO:0000256" key="6">
    <source>
        <dbReference type="ARBA" id="ARBA00023136"/>
    </source>
</evidence>
<keyword evidence="11" id="KW-1185">Reference proteome</keyword>
<keyword evidence="6 7" id="KW-0472">Membrane</keyword>
<dbReference type="PANTHER" id="PTHR48007:SF65">
    <property type="entry name" value="OS01G0577600 PROTEIN"/>
    <property type="match status" value="1"/>
</dbReference>
<dbReference type="AlphaFoldDB" id="A0AAD8I0N3"/>
<protein>
    <submittedName>
        <fullName evidence="10">Somatic embryogenesis receptor kinase</fullName>
    </submittedName>
</protein>
<dbReference type="InterPro" id="IPR001245">
    <property type="entry name" value="Ser-Thr/Tyr_kinase_cat_dom"/>
</dbReference>
<dbReference type="InterPro" id="IPR000719">
    <property type="entry name" value="Prot_kinase_dom"/>
</dbReference>
<gene>
    <name evidence="10" type="ORF">POM88_032509</name>
</gene>
<dbReference type="Pfam" id="PF08263">
    <property type="entry name" value="LRRNT_2"/>
    <property type="match status" value="1"/>
</dbReference>
<comment type="caution">
    <text evidence="10">The sequence shown here is derived from an EMBL/GenBank/DDBJ whole genome shotgun (WGS) entry which is preliminary data.</text>
</comment>
<keyword evidence="2" id="KW-0433">Leucine-rich repeat</keyword>
<evidence type="ECO:0000259" key="9">
    <source>
        <dbReference type="PROSITE" id="PS50011"/>
    </source>
</evidence>